<dbReference type="Pfam" id="PF13881">
    <property type="entry name" value="Rad60-SLD_2"/>
    <property type="match status" value="1"/>
</dbReference>
<evidence type="ECO:0000313" key="3">
    <source>
        <dbReference type="WBParaSite" id="SMUV_0001097501-mRNA-1"/>
    </source>
</evidence>
<feature type="domain" description="Ubiquitin-like" evidence="1">
    <location>
        <begin position="22"/>
        <end position="104"/>
    </location>
</feature>
<dbReference type="InterPro" id="IPR040015">
    <property type="entry name" value="UBL3-like"/>
</dbReference>
<evidence type="ECO:0000313" key="2">
    <source>
        <dbReference type="Proteomes" id="UP000046393"/>
    </source>
</evidence>
<dbReference type="WBParaSite" id="SMUV_0001097501-mRNA-1">
    <property type="protein sequence ID" value="SMUV_0001097501-mRNA-1"/>
    <property type="gene ID" value="SMUV_0001097501"/>
</dbReference>
<dbReference type="InterPro" id="IPR039540">
    <property type="entry name" value="UBL3-like_ubiquitin_dom"/>
</dbReference>
<sequence>MATEVSISECQWAQSVSSSESVNLRLILVSGKTKDFVFSLNSSVEEIIQYVFEHWPSEWEEKVKSASLLKLIYHGRFLHGSLPLKTLDLPPGKTTVLHLVTRENIATSTSSGNAYYLFSSKLFKD</sequence>
<accession>A0A0N5B123</accession>
<reference evidence="3" key="1">
    <citation type="submission" date="2017-02" db="UniProtKB">
        <authorList>
            <consortium name="WormBaseParasite"/>
        </authorList>
    </citation>
    <scope>IDENTIFICATION</scope>
</reference>
<dbReference type="SUPFAM" id="SSF54236">
    <property type="entry name" value="Ubiquitin-like"/>
    <property type="match status" value="1"/>
</dbReference>
<organism evidence="2 3">
    <name type="scientific">Syphacia muris</name>
    <dbReference type="NCBI Taxonomy" id="451379"/>
    <lineage>
        <taxon>Eukaryota</taxon>
        <taxon>Metazoa</taxon>
        <taxon>Ecdysozoa</taxon>
        <taxon>Nematoda</taxon>
        <taxon>Chromadorea</taxon>
        <taxon>Rhabditida</taxon>
        <taxon>Spirurina</taxon>
        <taxon>Oxyuridomorpha</taxon>
        <taxon>Oxyuroidea</taxon>
        <taxon>Oxyuridae</taxon>
        <taxon>Syphacia</taxon>
    </lineage>
</organism>
<evidence type="ECO:0000259" key="1">
    <source>
        <dbReference type="PROSITE" id="PS50053"/>
    </source>
</evidence>
<dbReference type="STRING" id="451379.A0A0N5B123"/>
<name>A0A0N5B123_9BILA</name>
<dbReference type="InterPro" id="IPR029071">
    <property type="entry name" value="Ubiquitin-like_domsf"/>
</dbReference>
<dbReference type="PROSITE" id="PS50053">
    <property type="entry name" value="UBIQUITIN_2"/>
    <property type="match status" value="1"/>
</dbReference>
<proteinExistence type="predicted"/>
<dbReference type="PANTHER" id="PTHR13169">
    <property type="entry name" value="UBIQUITIN-LIKE PROTEIN 3 HCG-1 PROTEIN"/>
    <property type="match status" value="1"/>
</dbReference>
<dbReference type="InterPro" id="IPR000626">
    <property type="entry name" value="Ubiquitin-like_dom"/>
</dbReference>
<dbReference type="PANTHER" id="PTHR13169:SF0">
    <property type="entry name" value="UBIQUITIN-LIKE PROTEIN 3"/>
    <property type="match status" value="1"/>
</dbReference>
<dbReference type="Proteomes" id="UP000046393">
    <property type="component" value="Unplaced"/>
</dbReference>
<dbReference type="AlphaFoldDB" id="A0A0N5B123"/>
<protein>
    <submittedName>
        <fullName evidence="3">Ubiquitin-like domain-containing protein</fullName>
    </submittedName>
</protein>
<keyword evidence="2" id="KW-1185">Reference proteome</keyword>
<dbReference type="Gene3D" id="3.10.20.90">
    <property type="entry name" value="Phosphatidylinositol 3-kinase Catalytic Subunit, Chain A, domain 1"/>
    <property type="match status" value="1"/>
</dbReference>